<reference evidence="9 10" key="2">
    <citation type="journal article" date="2018" name="Int. J. Syst. Evol. Microbiol.">
        <title>Marinobacterium aestuarii sp. nov., a benzene-degrading marine bacterium isolated from estuary sediment.</title>
        <authorList>
            <person name="Bae S.S."/>
            <person name="Jung J."/>
            <person name="Chung D."/>
            <person name="Baek K."/>
        </authorList>
    </citation>
    <scope>NUCLEOTIDE SEQUENCE [LARGE SCALE GENOMIC DNA]</scope>
    <source>
        <strain evidence="9 10">ST58-10</strain>
    </source>
</reference>
<dbReference type="SUPFAM" id="SSF48019">
    <property type="entry name" value="post-AAA+ oligomerization domain-like"/>
    <property type="match status" value="1"/>
</dbReference>
<dbReference type="SUPFAM" id="SSF52540">
    <property type="entry name" value="P-loop containing nucleoside triphosphate hydrolases"/>
    <property type="match status" value="1"/>
</dbReference>
<dbReference type="AlphaFoldDB" id="A0A1A9EYG2"/>
<dbReference type="GO" id="GO:0009360">
    <property type="term" value="C:DNA polymerase III complex"/>
    <property type="evidence" value="ECO:0007669"/>
    <property type="project" value="InterPro"/>
</dbReference>
<gene>
    <name evidence="9" type="ORF">A8C75_09370</name>
</gene>
<organism evidence="9 10">
    <name type="scientific">Marinobacterium aestuarii</name>
    <dbReference type="NCBI Taxonomy" id="1821621"/>
    <lineage>
        <taxon>Bacteria</taxon>
        <taxon>Pseudomonadati</taxon>
        <taxon>Pseudomonadota</taxon>
        <taxon>Gammaproteobacteria</taxon>
        <taxon>Oceanospirillales</taxon>
        <taxon>Oceanospirillaceae</taxon>
        <taxon>Marinobacterium</taxon>
    </lineage>
</organism>
<dbReference type="Gene3D" id="3.40.50.300">
    <property type="entry name" value="P-loop containing nucleotide triphosphate hydrolases"/>
    <property type="match status" value="1"/>
</dbReference>
<keyword evidence="5" id="KW-0235">DNA replication</keyword>
<feature type="domain" description="DNA polymerase III delta subunit C-terminal" evidence="8">
    <location>
        <begin position="217"/>
        <end position="332"/>
    </location>
</feature>
<evidence type="ECO:0000256" key="2">
    <source>
        <dbReference type="ARBA" id="ARBA00014363"/>
    </source>
</evidence>
<dbReference type="OrthoDB" id="9811073at2"/>
<reference evidence="10" key="1">
    <citation type="submission" date="2016-05" db="EMBL/GenBank/DDBJ databases">
        <authorList>
            <person name="Baek K."/>
            <person name="Yang S.-J."/>
        </authorList>
    </citation>
    <scope>NUCLEOTIDE SEQUENCE [LARGE SCALE GENOMIC DNA]</scope>
    <source>
        <strain evidence="10">ST58-10</strain>
    </source>
</reference>
<dbReference type="InterPro" id="IPR015199">
    <property type="entry name" value="DNA_pol_III_delta_C"/>
</dbReference>
<dbReference type="NCBIfam" id="TIGR00678">
    <property type="entry name" value="holB"/>
    <property type="match status" value="1"/>
</dbReference>
<dbReference type="InterPro" id="IPR004622">
    <property type="entry name" value="DNA_pol_HolB"/>
</dbReference>
<dbReference type="Pfam" id="PF13177">
    <property type="entry name" value="DNA_pol3_delta2"/>
    <property type="match status" value="1"/>
</dbReference>
<dbReference type="Gene3D" id="1.20.272.10">
    <property type="match status" value="1"/>
</dbReference>
<dbReference type="GO" id="GO:0003887">
    <property type="term" value="F:DNA-directed DNA polymerase activity"/>
    <property type="evidence" value="ECO:0007669"/>
    <property type="project" value="UniProtKB-KW"/>
</dbReference>
<evidence type="ECO:0000313" key="9">
    <source>
        <dbReference type="EMBL" id="ANG62671.1"/>
    </source>
</evidence>
<dbReference type="InterPro" id="IPR008921">
    <property type="entry name" value="DNA_pol3_clamp-load_cplx_C"/>
</dbReference>
<evidence type="ECO:0000256" key="6">
    <source>
        <dbReference type="ARBA" id="ARBA00022932"/>
    </source>
</evidence>
<proteinExistence type="predicted"/>
<evidence type="ECO:0000256" key="4">
    <source>
        <dbReference type="ARBA" id="ARBA00022695"/>
    </source>
</evidence>
<accession>A0A1A9EYG2</accession>
<dbReference type="Proteomes" id="UP000078070">
    <property type="component" value="Chromosome"/>
</dbReference>
<keyword evidence="3" id="KW-0808">Transferase</keyword>
<dbReference type="GO" id="GO:0008408">
    <property type="term" value="F:3'-5' exonuclease activity"/>
    <property type="evidence" value="ECO:0007669"/>
    <property type="project" value="InterPro"/>
</dbReference>
<evidence type="ECO:0000256" key="3">
    <source>
        <dbReference type="ARBA" id="ARBA00022679"/>
    </source>
</evidence>
<dbReference type="GO" id="GO:0006261">
    <property type="term" value="P:DNA-templated DNA replication"/>
    <property type="evidence" value="ECO:0007669"/>
    <property type="project" value="TreeGrafter"/>
</dbReference>
<sequence length="336" mass="37855">MDEVAVRRSAEIYPWLHGRWEHLTRLHKQQRLPHALMLNGPVGIGKRDFAQALSRYLLCQRPGDDAACGTCRSCVLFDSGGHPDLFQLSPEEAGKAIKVQQVRDLTGFLHSTAQQGGYRVVILEPAEAMNASSANALLKTLEEPGRDTILLLVTHRLGQVMPTIRSRCQRVDCHLPDPDMAQAWLSAQLNIDPDKAQQLLSICLGSPLRAREYIEQDLMALRRKFIEGLADILKQRRSALEVAQQLAKEDLELLLGWLYGWLLDIVRVLGTGDESCLRHLDANNMLRAVSRKADAQTVYALSDLVHTERVSLMQRLNPNRQLLLERILLSWSALVR</sequence>
<dbReference type="InterPro" id="IPR027417">
    <property type="entry name" value="P-loop_NTPase"/>
</dbReference>
<protein>
    <recommendedName>
        <fullName evidence="2">DNA polymerase III subunit delta'</fullName>
        <ecNumber evidence="1">2.7.7.7</ecNumber>
    </recommendedName>
</protein>
<dbReference type="NCBIfam" id="NF004310">
    <property type="entry name" value="PRK05707.1"/>
    <property type="match status" value="1"/>
</dbReference>
<dbReference type="InterPro" id="IPR050238">
    <property type="entry name" value="DNA_Rep/Repair_Clamp_Loader"/>
</dbReference>
<dbReference type="STRING" id="1821621.A8C75_09370"/>
<evidence type="ECO:0000256" key="5">
    <source>
        <dbReference type="ARBA" id="ARBA00022705"/>
    </source>
</evidence>
<dbReference type="KEGG" id="mars:A8C75_09370"/>
<dbReference type="EMBL" id="CP015839">
    <property type="protein sequence ID" value="ANG62671.1"/>
    <property type="molecule type" value="Genomic_DNA"/>
</dbReference>
<keyword evidence="10" id="KW-1185">Reference proteome</keyword>
<evidence type="ECO:0000256" key="7">
    <source>
        <dbReference type="ARBA" id="ARBA00049244"/>
    </source>
</evidence>
<dbReference type="EC" id="2.7.7.7" evidence="1"/>
<name>A0A1A9EYG2_9GAMM</name>
<dbReference type="RefSeq" id="WP_067381167.1">
    <property type="nucleotide sequence ID" value="NZ_CP015839.1"/>
</dbReference>
<dbReference type="PANTHER" id="PTHR11669:SF8">
    <property type="entry name" value="DNA POLYMERASE III SUBUNIT DELTA"/>
    <property type="match status" value="1"/>
</dbReference>
<dbReference type="GO" id="GO:0003677">
    <property type="term" value="F:DNA binding"/>
    <property type="evidence" value="ECO:0007669"/>
    <property type="project" value="InterPro"/>
</dbReference>
<keyword evidence="6" id="KW-0239">DNA-directed DNA polymerase</keyword>
<dbReference type="Pfam" id="PF09115">
    <property type="entry name" value="DNApol3-delta_C"/>
    <property type="match status" value="1"/>
</dbReference>
<evidence type="ECO:0000256" key="1">
    <source>
        <dbReference type="ARBA" id="ARBA00012417"/>
    </source>
</evidence>
<evidence type="ECO:0000259" key="8">
    <source>
        <dbReference type="Pfam" id="PF09115"/>
    </source>
</evidence>
<keyword evidence="4" id="KW-0548">Nucleotidyltransferase</keyword>
<comment type="catalytic activity">
    <reaction evidence="7">
        <text>DNA(n) + a 2'-deoxyribonucleoside 5'-triphosphate = DNA(n+1) + diphosphate</text>
        <dbReference type="Rhea" id="RHEA:22508"/>
        <dbReference type="Rhea" id="RHEA-COMP:17339"/>
        <dbReference type="Rhea" id="RHEA-COMP:17340"/>
        <dbReference type="ChEBI" id="CHEBI:33019"/>
        <dbReference type="ChEBI" id="CHEBI:61560"/>
        <dbReference type="ChEBI" id="CHEBI:173112"/>
        <dbReference type="EC" id="2.7.7.7"/>
    </reaction>
</comment>
<dbReference type="PANTHER" id="PTHR11669">
    <property type="entry name" value="REPLICATION FACTOR C / DNA POLYMERASE III GAMMA-TAU SUBUNIT"/>
    <property type="match status" value="1"/>
</dbReference>
<evidence type="ECO:0000313" key="10">
    <source>
        <dbReference type="Proteomes" id="UP000078070"/>
    </source>
</evidence>